<dbReference type="InterPro" id="IPR007889">
    <property type="entry name" value="HTH_Psq"/>
</dbReference>
<keyword evidence="3" id="KW-0539">Nucleus</keyword>
<reference evidence="6" key="1">
    <citation type="submission" date="2016-11" db="UniProtKB">
        <authorList>
            <consortium name="WormBaseParasite"/>
        </authorList>
    </citation>
    <scope>IDENTIFICATION</scope>
</reference>
<dbReference type="Gene3D" id="1.10.10.60">
    <property type="entry name" value="Homeodomain-like"/>
    <property type="match status" value="2"/>
</dbReference>
<dbReference type="WBParaSite" id="MhA1_Contig827.frz3.gene8">
    <property type="protein sequence ID" value="MhA1_Contig827.frz3.gene8"/>
    <property type="gene ID" value="MhA1_Contig827.frz3.gene8"/>
</dbReference>
<feature type="domain" description="HTH CENPB-type" evidence="4">
    <location>
        <begin position="66"/>
        <end position="137"/>
    </location>
</feature>
<evidence type="ECO:0000313" key="5">
    <source>
        <dbReference type="Proteomes" id="UP000095281"/>
    </source>
</evidence>
<keyword evidence="5" id="KW-1185">Reference proteome</keyword>
<sequence>MSDPSIKKRLSISIETKKAVLDEAESGVTNKSELARRFNLNRNSVADILKNKRAILDAISFGKNVKRARLRAPKYAELEKVLMLWLKQVRSQDVPVTGPIIKKKAIEIANNLNILDFSASEGWLSRFKERHSIVFKSIQGESGSTDVTSLIDWHHKLLKPEIDEFSQDDIFKIDETGLFFRMLPNNTLEFRNEKCYAGENSKERITILFGANMNGKEKLPLLIIGKSKNPRCFNNKKLPENVQYFANSKTWMTSEIFEKWLTQWDKELSMRKVLLYLDTCPSHTNIPLKNITLKFLPQNSDSLPAPSCNHGIIQSFKCFYRRNLLKHKIDSIDSETDFNISLLHAINFADCAWQEVTQLTISNCFNSDSLISELALLHEHNGDDHIQTYWDRLQYQGEIELNIPLCDYLTIDDSLVTEGVFSIEEIIEEERSKKNNLEDISEGDDNVEIETIEIIKEVTLPEAMNAMRTLELYLQNYPKALEIFYKLDEEMLKSCEEMKQSKIEDYFSSSNNLE</sequence>
<dbReference type="Proteomes" id="UP000095281">
    <property type="component" value="Unplaced"/>
</dbReference>
<dbReference type="OMA" id="KRPRAFH"/>
<dbReference type="InterPro" id="IPR009057">
    <property type="entry name" value="Homeodomain-like_sf"/>
</dbReference>
<dbReference type="InterPro" id="IPR006600">
    <property type="entry name" value="HTH_CenpB_DNA-bd_dom"/>
</dbReference>
<dbReference type="SMART" id="SM00674">
    <property type="entry name" value="CENPB"/>
    <property type="match status" value="1"/>
</dbReference>
<keyword evidence="2" id="KW-0238">DNA-binding</keyword>
<proteinExistence type="predicted"/>
<name>A0A1I8BZD2_MELHA</name>
<dbReference type="AlphaFoldDB" id="A0A1I8BZD2"/>
<dbReference type="Pfam" id="PF03184">
    <property type="entry name" value="DDE_1"/>
    <property type="match status" value="1"/>
</dbReference>
<dbReference type="PANTHER" id="PTHR19303:SF73">
    <property type="entry name" value="PROTEIN PDC2"/>
    <property type="match status" value="1"/>
</dbReference>
<evidence type="ECO:0000256" key="1">
    <source>
        <dbReference type="ARBA" id="ARBA00004123"/>
    </source>
</evidence>
<dbReference type="SUPFAM" id="SSF46689">
    <property type="entry name" value="Homeodomain-like"/>
    <property type="match status" value="2"/>
</dbReference>
<comment type="subcellular location">
    <subcellularLocation>
        <location evidence="1">Nucleus</location>
    </subcellularLocation>
</comment>
<evidence type="ECO:0000256" key="2">
    <source>
        <dbReference type="ARBA" id="ARBA00023125"/>
    </source>
</evidence>
<protein>
    <submittedName>
        <fullName evidence="6">HTH CENPB-type domain-containing protein</fullName>
    </submittedName>
</protein>
<dbReference type="PROSITE" id="PS51253">
    <property type="entry name" value="HTH_CENPB"/>
    <property type="match status" value="1"/>
</dbReference>
<dbReference type="InterPro" id="IPR004875">
    <property type="entry name" value="DDE_SF_endonuclease_dom"/>
</dbReference>
<evidence type="ECO:0000259" key="4">
    <source>
        <dbReference type="PROSITE" id="PS51253"/>
    </source>
</evidence>
<evidence type="ECO:0000256" key="3">
    <source>
        <dbReference type="ARBA" id="ARBA00023242"/>
    </source>
</evidence>
<dbReference type="PANTHER" id="PTHR19303">
    <property type="entry name" value="TRANSPOSON"/>
    <property type="match status" value="1"/>
</dbReference>
<accession>A0A1I8BZD2</accession>
<dbReference type="InterPro" id="IPR050863">
    <property type="entry name" value="CenT-Element_Derived"/>
</dbReference>
<dbReference type="GO" id="GO:0005634">
    <property type="term" value="C:nucleus"/>
    <property type="evidence" value="ECO:0007669"/>
    <property type="project" value="UniProtKB-SubCell"/>
</dbReference>
<dbReference type="Pfam" id="PF04218">
    <property type="entry name" value="CENP-B_N"/>
    <property type="match status" value="1"/>
</dbReference>
<dbReference type="Pfam" id="PF03221">
    <property type="entry name" value="HTH_Tnp_Tc5"/>
    <property type="match status" value="1"/>
</dbReference>
<evidence type="ECO:0000313" key="6">
    <source>
        <dbReference type="WBParaSite" id="MhA1_Contig827.frz3.gene8"/>
    </source>
</evidence>
<organism evidence="5 6">
    <name type="scientific">Meloidogyne hapla</name>
    <name type="common">Root-knot nematode worm</name>
    <dbReference type="NCBI Taxonomy" id="6305"/>
    <lineage>
        <taxon>Eukaryota</taxon>
        <taxon>Metazoa</taxon>
        <taxon>Ecdysozoa</taxon>
        <taxon>Nematoda</taxon>
        <taxon>Chromadorea</taxon>
        <taxon>Rhabditida</taxon>
        <taxon>Tylenchina</taxon>
        <taxon>Tylenchomorpha</taxon>
        <taxon>Tylenchoidea</taxon>
        <taxon>Meloidogynidae</taxon>
        <taxon>Meloidogyninae</taxon>
        <taxon>Meloidogyne</taxon>
    </lineage>
</organism>
<dbReference type="GO" id="GO:0003677">
    <property type="term" value="F:DNA binding"/>
    <property type="evidence" value="ECO:0007669"/>
    <property type="project" value="UniProtKB-KW"/>
</dbReference>